<dbReference type="GeneID" id="16573749"/>
<evidence type="ECO:0000313" key="1">
    <source>
        <dbReference type="EMBL" id="AJB41249.1"/>
    </source>
</evidence>
<evidence type="ECO:0000313" key="2">
    <source>
        <dbReference type="Proteomes" id="UP000266720"/>
    </source>
</evidence>
<dbReference type="EMBL" id="CP007493">
    <property type="protein sequence ID" value="AJB41249.1"/>
    <property type="molecule type" value="Genomic_DNA"/>
</dbReference>
<dbReference type="InterPro" id="IPR036906">
    <property type="entry name" value="ATPase_V1_fsu_sf"/>
</dbReference>
<dbReference type="STRING" id="697581.TCARB_0173"/>
<name>A0A3G1A4C5_9CREN</name>
<proteinExistence type="predicted"/>
<protein>
    <recommendedName>
        <fullName evidence="3">V-type ATP synthase subunit F</fullName>
    </recommendedName>
</protein>
<dbReference type="AlphaFoldDB" id="A0A3G1A4C5"/>
<dbReference type="GO" id="GO:0034220">
    <property type="term" value="P:monoatomic ion transmembrane transport"/>
    <property type="evidence" value="ECO:0007669"/>
    <property type="project" value="InterPro"/>
</dbReference>
<dbReference type="Gene3D" id="3.40.50.10580">
    <property type="entry name" value="ATPase, V1 complex, subunit F"/>
    <property type="match status" value="1"/>
</dbReference>
<dbReference type="RefSeq" id="WP_148682088.1">
    <property type="nucleotide sequence ID" value="NZ_CP007493.1"/>
</dbReference>
<evidence type="ECO:0008006" key="3">
    <source>
        <dbReference type="Google" id="ProtNLM"/>
    </source>
</evidence>
<dbReference type="KEGG" id="tcb:TCARB_0173"/>
<dbReference type="SUPFAM" id="SSF159468">
    <property type="entry name" value="AtpF-like"/>
    <property type="match status" value="1"/>
</dbReference>
<dbReference type="Proteomes" id="UP000266720">
    <property type="component" value="Chromosome"/>
</dbReference>
<sequence length="110" mass="12224">MSVVAIGASPTIDALRLLGFEIFKVPEKIGKTEEDEIVSKILESKVALIEGEIYANLSERLGRTLSYLKEPPLLVVIPSSEKASTHRLEELYGKLSMAVGVRLKWVKKEE</sequence>
<gene>
    <name evidence="1" type="ORF">TCARB_0173</name>
</gene>
<reference evidence="2" key="1">
    <citation type="book" date="2010" name="EXTREMOPHILES" publisher="0:0-0">
        <title>Complete genome sequences of ten hyperthermophilic archaea reveal their metabolic capabilities and possible ecological roles.</title>
        <editorList>
            <person name="?"/>
        </editorList>
        <authorList>
            <person name="Ravin N.V."/>
            <person name="Mardanov A.V."/>
            <person name="Bonch-Osmolovskaya E.A."/>
            <person name="Skryabin K.G."/>
        </authorList>
    </citation>
    <scope>NUCLEOTIDE SEQUENCE [LARGE SCALE GENOMIC DNA]</scope>
    <source>
        <strain evidence="2">1505</strain>
    </source>
</reference>
<organism evidence="1 2">
    <name type="scientific">Thermofilum adornatum 1505</name>
    <dbReference type="NCBI Taxonomy" id="697581"/>
    <lineage>
        <taxon>Archaea</taxon>
        <taxon>Thermoproteota</taxon>
        <taxon>Thermoprotei</taxon>
        <taxon>Thermofilales</taxon>
        <taxon>Thermofilaceae</taxon>
        <taxon>Thermofilum</taxon>
    </lineage>
</organism>
<accession>A0A3G1A4C5</accession>